<organism>
    <name type="scientific">Culex quinquefasciatus</name>
    <name type="common">Southern house mosquito</name>
    <name type="synonym">Culex pungens</name>
    <dbReference type="NCBI Taxonomy" id="7176"/>
    <lineage>
        <taxon>Eukaryota</taxon>
        <taxon>Metazoa</taxon>
        <taxon>Ecdysozoa</taxon>
        <taxon>Arthropoda</taxon>
        <taxon>Hexapoda</taxon>
        <taxon>Insecta</taxon>
        <taxon>Pterygota</taxon>
        <taxon>Neoptera</taxon>
        <taxon>Endopterygota</taxon>
        <taxon>Diptera</taxon>
        <taxon>Nematocera</taxon>
        <taxon>Culicoidea</taxon>
        <taxon>Culicidae</taxon>
        <taxon>Culicinae</taxon>
        <taxon>Culicini</taxon>
        <taxon>Culex</taxon>
        <taxon>Culex</taxon>
    </lineage>
</organism>
<dbReference type="OrthoDB" id="6380398at2759"/>
<feature type="domain" description="Peptidase S1" evidence="2">
    <location>
        <begin position="153"/>
        <end position="404"/>
    </location>
</feature>
<dbReference type="GO" id="GO:0004252">
    <property type="term" value="F:serine-type endopeptidase activity"/>
    <property type="evidence" value="ECO:0007669"/>
    <property type="project" value="InterPro"/>
</dbReference>
<proteinExistence type="inferred from homology"/>
<dbReference type="InterPro" id="IPR009003">
    <property type="entry name" value="Peptidase_S1_PA"/>
</dbReference>
<name>B0W625_CULQU</name>
<dbReference type="InterPro" id="IPR001254">
    <property type="entry name" value="Trypsin_dom"/>
</dbReference>
<dbReference type="PANTHER" id="PTHR24260">
    <property type="match status" value="1"/>
</dbReference>
<dbReference type="VEuPathDB" id="VectorBase:CPIJ002490"/>
<dbReference type="AlphaFoldDB" id="B0W625"/>
<evidence type="ECO:0000256" key="1">
    <source>
        <dbReference type="ARBA" id="ARBA00024195"/>
    </source>
</evidence>
<evidence type="ECO:0000313" key="3">
    <source>
        <dbReference type="EMBL" id="EDS36173.1"/>
    </source>
</evidence>
<dbReference type="PANTHER" id="PTHR24260:SF147">
    <property type="entry name" value="EG:BACR7A4.3 PROTEIN-RELATED"/>
    <property type="match status" value="1"/>
</dbReference>
<accession>B0W625</accession>
<evidence type="ECO:0000259" key="2">
    <source>
        <dbReference type="PROSITE" id="PS50240"/>
    </source>
</evidence>
<dbReference type="Gene3D" id="2.40.10.10">
    <property type="entry name" value="Trypsin-like serine proteases"/>
    <property type="match status" value="2"/>
</dbReference>
<dbReference type="SUPFAM" id="SSF50494">
    <property type="entry name" value="Trypsin-like serine proteases"/>
    <property type="match status" value="2"/>
</dbReference>
<dbReference type="InterPro" id="IPR043504">
    <property type="entry name" value="Peptidase_S1_PA_chymotrypsin"/>
</dbReference>
<evidence type="ECO:0000313" key="4">
    <source>
        <dbReference type="EnsemblMetazoa" id="CPIJ002490-PA"/>
    </source>
</evidence>
<dbReference type="PROSITE" id="PS50240">
    <property type="entry name" value="TRYPSIN_DOM"/>
    <property type="match status" value="2"/>
</dbReference>
<protein>
    <recommendedName>
        <fullName evidence="2">Peptidase S1 domain-containing protein</fullName>
    </recommendedName>
</protein>
<evidence type="ECO:0000313" key="5">
    <source>
        <dbReference type="Proteomes" id="UP000002320"/>
    </source>
</evidence>
<dbReference type="Pfam" id="PF00089">
    <property type="entry name" value="Trypsin"/>
    <property type="match status" value="2"/>
</dbReference>
<sequence length="454" mass="51302">MRRVIQEHLTPTDTDVSPPIYSTPLNIINQDRCKFWYRTNKDAFRRGINRMQMCAGDEVVTECPGDTGGPLQIRLLSSSRYTPFVVGVSALGVPCGQTTPGVYIKIAHYIGWIEDVTKKNFAPQECVTRHISFREADEALVAPSSKGSFNQPYLTGKKESIDANPNNAQLHIFKEFKCAVGKDGENVDWICGCTIVAQDFALTSARCVKNVEVDVVNYKNDWKRIAEIIFHPDYDKKTLYNDLALIRLQTDNRNRYDWKSVSCVAAIDEDQRHFLSFGIGPYNLNDDGTVGDNNTDGTERYLTARLPLLEPANCTEFYKTYGILKEGLNETQFCTWSRDWLVPGTCEPWNGNEVLGEVRSADDTNPFPEDVLGVGSYAPDCGFGRPMVATRVAAFREWMDTVIYRSVNVNNVRQNSAVNRTTDYFGRKMTNFGKLTVISRREFGRMTHILPRLG</sequence>
<gene>
    <name evidence="4" type="primary">6033749</name>
    <name evidence="3" type="ORF">CpipJ_CPIJ002490</name>
</gene>
<dbReference type="EnsemblMetazoa" id="CPIJ002490-RA">
    <property type="protein sequence ID" value="CPIJ002490-PA"/>
    <property type="gene ID" value="CPIJ002490"/>
</dbReference>
<dbReference type="VEuPathDB" id="VectorBase:CQUJHB017739"/>
<dbReference type="GO" id="GO:0006508">
    <property type="term" value="P:proteolysis"/>
    <property type="evidence" value="ECO:0007669"/>
    <property type="project" value="InterPro"/>
</dbReference>
<dbReference type="HOGENOM" id="CLU_600293_0_0_1"/>
<dbReference type="EMBL" id="DS231846">
    <property type="protein sequence ID" value="EDS36173.1"/>
    <property type="molecule type" value="Genomic_DNA"/>
</dbReference>
<dbReference type="OMA" id="PANCTEF"/>
<reference evidence="3" key="1">
    <citation type="submission" date="2007-03" db="EMBL/GenBank/DDBJ databases">
        <title>Annotation of Culex pipiens quinquefasciatus.</title>
        <authorList>
            <consortium name="The Broad Institute Genome Sequencing Platform"/>
            <person name="Atkinson P.W."/>
            <person name="Hemingway J."/>
            <person name="Christensen B.M."/>
            <person name="Higgs S."/>
            <person name="Kodira C."/>
            <person name="Hannick L."/>
            <person name="Megy K."/>
            <person name="O'Leary S."/>
            <person name="Pearson M."/>
            <person name="Haas B.J."/>
            <person name="Mauceli E."/>
            <person name="Wortman J.R."/>
            <person name="Lee N.H."/>
            <person name="Guigo R."/>
            <person name="Stanke M."/>
            <person name="Alvarado L."/>
            <person name="Amedeo P."/>
            <person name="Antoine C.H."/>
            <person name="Arensburger P."/>
            <person name="Bidwell S.L."/>
            <person name="Crawford M."/>
            <person name="Camaro F."/>
            <person name="Devon K."/>
            <person name="Engels R."/>
            <person name="Hammond M."/>
            <person name="Howarth C."/>
            <person name="Koehrsen M."/>
            <person name="Lawson D."/>
            <person name="Montgomery P."/>
            <person name="Nene V."/>
            <person name="Nusbaum C."/>
            <person name="Puiu D."/>
            <person name="Romero-Severson J."/>
            <person name="Severson D.W."/>
            <person name="Shumway M."/>
            <person name="Sisk P."/>
            <person name="Stolte C."/>
            <person name="Zeng Q."/>
            <person name="Eisenstadt E."/>
            <person name="Fraser-Liggett C."/>
            <person name="Strausberg R."/>
            <person name="Galagan J."/>
            <person name="Birren B."/>
            <person name="Collins F.H."/>
        </authorList>
    </citation>
    <scope>NUCLEOTIDE SEQUENCE [LARGE SCALE GENOMIC DNA]</scope>
    <source>
        <strain evidence="3">JHB</strain>
    </source>
</reference>
<dbReference type="SMART" id="SM00020">
    <property type="entry name" value="Tryp_SPc"/>
    <property type="match status" value="1"/>
</dbReference>
<dbReference type="InterPro" id="IPR051333">
    <property type="entry name" value="CLIP_Serine_Protease"/>
</dbReference>
<reference evidence="4" key="2">
    <citation type="submission" date="2021-02" db="UniProtKB">
        <authorList>
            <consortium name="EnsemblMetazoa"/>
        </authorList>
    </citation>
    <scope>IDENTIFICATION</scope>
    <source>
        <strain evidence="4">JHB</strain>
    </source>
</reference>
<dbReference type="eggNOG" id="KOG3627">
    <property type="taxonomic scope" value="Eukaryota"/>
</dbReference>
<dbReference type="KEGG" id="cqu:CpipJ_CPIJ002490"/>
<comment type="similarity">
    <text evidence="1">Belongs to the peptidase S1 family. CLIP subfamily.</text>
</comment>
<keyword evidence="5" id="KW-1185">Reference proteome</keyword>
<dbReference type="Proteomes" id="UP000002320">
    <property type="component" value="Unassembled WGS sequence"/>
</dbReference>
<dbReference type="InParanoid" id="B0W625"/>
<feature type="domain" description="Peptidase S1" evidence="2">
    <location>
        <begin position="25"/>
        <end position="118"/>
    </location>
</feature>